<reference evidence="1" key="1">
    <citation type="submission" date="2009-09" db="EMBL/GenBank/DDBJ databases">
        <authorList>
            <person name="Weinstock G."/>
            <person name="Sodergren E."/>
            <person name="Clifton S."/>
            <person name="Fulton L."/>
            <person name="Fulton B."/>
            <person name="Courtney L."/>
            <person name="Fronick C."/>
            <person name="Harrison M."/>
            <person name="Strong C."/>
            <person name="Farmer C."/>
            <person name="Delahaunty K."/>
            <person name="Markovic C."/>
            <person name="Hall O."/>
            <person name="Minx P."/>
            <person name="Tomlinson C."/>
            <person name="Mitreva M."/>
            <person name="Nelson J."/>
            <person name="Hou S."/>
            <person name="Wollam A."/>
            <person name="Pepin K.H."/>
            <person name="Johnson M."/>
            <person name="Bhonagiri V."/>
            <person name="Nash W.E."/>
            <person name="Warren W."/>
            <person name="Chinwalla A."/>
            <person name="Mardis E.R."/>
            <person name="Wilson R.K."/>
        </authorList>
    </citation>
    <scope>NUCLEOTIDE SEQUENCE [LARGE SCALE GENOMIC DNA]</scope>
    <source>
        <strain evidence="1">DSM 20544</strain>
    </source>
</reference>
<dbReference type="RefSeq" id="WP_005840685.1">
    <property type="nucleotide sequence ID" value="NZ_GG697141.2"/>
</dbReference>
<dbReference type="Proteomes" id="UP000003671">
    <property type="component" value="Unassembled WGS sequence"/>
</dbReference>
<evidence type="ECO:0000313" key="2">
    <source>
        <dbReference type="Proteomes" id="UP000003671"/>
    </source>
</evidence>
<gene>
    <name evidence="1" type="ORF">MITSMUL_04194</name>
</gene>
<comment type="caution">
    <text evidence="1">The sequence shown here is derived from an EMBL/GenBank/DDBJ whole genome shotgun (WGS) entry which is preliminary data.</text>
</comment>
<sequence>MVSCWAEKSMAVTGVQMVEVSIFVTPSWMSRALPGLTRVVILRPDSSEMVLVSLVPESAAAFS</sequence>
<proteinExistence type="predicted"/>
<organism evidence="1 2">
    <name type="scientific">Mitsuokella multacida DSM 20544</name>
    <dbReference type="NCBI Taxonomy" id="500635"/>
    <lineage>
        <taxon>Bacteria</taxon>
        <taxon>Bacillati</taxon>
        <taxon>Bacillota</taxon>
        <taxon>Negativicutes</taxon>
        <taxon>Selenomonadales</taxon>
        <taxon>Selenomonadaceae</taxon>
        <taxon>Mitsuokella</taxon>
    </lineage>
</organism>
<name>C9KLW1_9FIRM</name>
<dbReference type="AlphaFoldDB" id="C9KLW1"/>
<dbReference type="STRING" id="500635.MITSMUL_04194"/>
<keyword evidence="2" id="KW-1185">Reference proteome</keyword>
<evidence type="ECO:0000313" key="1">
    <source>
        <dbReference type="EMBL" id="EEX69124.1"/>
    </source>
</evidence>
<protein>
    <submittedName>
        <fullName evidence="1">Uncharacterized protein</fullName>
    </submittedName>
</protein>
<accession>C9KLW1</accession>
<dbReference type="HOGENOM" id="CLU_2880914_0_0_9"/>
<dbReference type="EMBL" id="ABWK02000012">
    <property type="protein sequence ID" value="EEX69124.1"/>
    <property type="molecule type" value="Genomic_DNA"/>
</dbReference>
<dbReference type="GeneID" id="93481255"/>